<proteinExistence type="predicted"/>
<protein>
    <submittedName>
        <fullName evidence="2">Uncharacterized protein</fullName>
    </submittedName>
</protein>
<organism evidence="2">
    <name type="scientific">Cuerna arida</name>
    <dbReference type="NCBI Taxonomy" id="1464854"/>
    <lineage>
        <taxon>Eukaryota</taxon>
        <taxon>Metazoa</taxon>
        <taxon>Ecdysozoa</taxon>
        <taxon>Arthropoda</taxon>
        <taxon>Hexapoda</taxon>
        <taxon>Insecta</taxon>
        <taxon>Pterygota</taxon>
        <taxon>Neoptera</taxon>
        <taxon>Paraneoptera</taxon>
        <taxon>Hemiptera</taxon>
        <taxon>Auchenorrhyncha</taxon>
        <taxon>Membracoidea</taxon>
        <taxon>Cicadellidae</taxon>
        <taxon>Cicadellinae</taxon>
        <taxon>Proconiini</taxon>
        <taxon>Cuerna</taxon>
    </lineage>
</organism>
<evidence type="ECO:0000256" key="1">
    <source>
        <dbReference type="SAM" id="SignalP"/>
    </source>
</evidence>
<reference evidence="2" key="1">
    <citation type="submission" date="2015-11" db="EMBL/GenBank/DDBJ databases">
        <title>De novo transcriptome assembly of four potential Pierce s Disease insect vectors from Arizona vineyards.</title>
        <authorList>
            <person name="Tassone E.E."/>
        </authorList>
    </citation>
    <scope>NUCLEOTIDE SEQUENCE</scope>
</reference>
<sequence>SMAVDSAQVTAVFVFLIATFAHCSDPMEPPYRLTYTPEAVTSQYCNSLTNCLNYAMNVIHTSERYSLFESLWFDAINGTNHSYVITTSDPKNFTDLVKKAADLFDTHYLIWKIAPGLNVKVFKKDEDKFGMSVLKDVFPPKNDARTFGIGK</sequence>
<dbReference type="EMBL" id="GECZ01021418">
    <property type="protein sequence ID" value="JAS48351.1"/>
    <property type="molecule type" value="Transcribed_RNA"/>
</dbReference>
<dbReference type="AlphaFoldDB" id="A0A1B6FDT7"/>
<accession>A0A1B6FDT7</accession>
<keyword evidence="1" id="KW-0732">Signal</keyword>
<name>A0A1B6FDT7_9HEMI</name>
<feature type="non-terminal residue" evidence="2">
    <location>
        <position position="1"/>
    </location>
</feature>
<gene>
    <name evidence="2" type="ORF">g.49426</name>
</gene>
<evidence type="ECO:0000313" key="2">
    <source>
        <dbReference type="EMBL" id="JAS48351.1"/>
    </source>
</evidence>
<feature type="chain" id="PRO_5008582902" evidence="1">
    <location>
        <begin position="24"/>
        <end position="151"/>
    </location>
</feature>
<feature type="signal peptide" evidence="1">
    <location>
        <begin position="1"/>
        <end position="23"/>
    </location>
</feature>
<feature type="non-terminal residue" evidence="2">
    <location>
        <position position="151"/>
    </location>
</feature>